<dbReference type="GO" id="GO:0005829">
    <property type="term" value="C:cytosol"/>
    <property type="evidence" value="ECO:0007669"/>
    <property type="project" value="TreeGrafter"/>
</dbReference>
<keyword evidence="3" id="KW-1185">Reference proteome</keyword>
<dbReference type="OrthoDB" id="447842at2759"/>
<dbReference type="PROSITE" id="PS51462">
    <property type="entry name" value="NUDIX"/>
    <property type="match status" value="1"/>
</dbReference>
<dbReference type="PANTHER" id="PTHR16099">
    <property type="entry name" value="8-OXO-DGTP DIPHOSPHATES NUDT15"/>
    <property type="match status" value="1"/>
</dbReference>
<dbReference type="AlphaFoldDB" id="A0A5N6QZS6"/>
<dbReference type="InterPro" id="IPR000086">
    <property type="entry name" value="NUDIX_hydrolase_dom"/>
</dbReference>
<dbReference type="Pfam" id="PF00293">
    <property type="entry name" value="NUDIX"/>
    <property type="match status" value="1"/>
</dbReference>
<dbReference type="Proteomes" id="UP000327013">
    <property type="component" value="Chromosome 3"/>
</dbReference>
<dbReference type="GO" id="GO:0035539">
    <property type="term" value="F:8-oxo-7,8-dihydrodeoxyguanosine triphosphate pyrophosphatase activity"/>
    <property type="evidence" value="ECO:0007669"/>
    <property type="project" value="TreeGrafter"/>
</dbReference>
<evidence type="ECO:0000313" key="3">
    <source>
        <dbReference type="Proteomes" id="UP000327013"/>
    </source>
</evidence>
<dbReference type="Gene3D" id="3.90.79.10">
    <property type="entry name" value="Nucleoside Triphosphate Pyrophosphohydrolase"/>
    <property type="match status" value="1"/>
</dbReference>
<evidence type="ECO:0000313" key="2">
    <source>
        <dbReference type="EMBL" id="KAE8023029.1"/>
    </source>
</evidence>
<dbReference type="FunFam" id="3.90.79.10:FF:000060">
    <property type="entry name" value="Nudix hydrolase 1"/>
    <property type="match status" value="1"/>
</dbReference>
<dbReference type="GO" id="GO:0006203">
    <property type="term" value="P:dGTP catabolic process"/>
    <property type="evidence" value="ECO:0007669"/>
    <property type="project" value="TreeGrafter"/>
</dbReference>
<accession>A0A5N6QZS6</accession>
<proteinExistence type="predicted"/>
<organism evidence="2 3">
    <name type="scientific">Carpinus fangiana</name>
    <dbReference type="NCBI Taxonomy" id="176857"/>
    <lineage>
        <taxon>Eukaryota</taxon>
        <taxon>Viridiplantae</taxon>
        <taxon>Streptophyta</taxon>
        <taxon>Embryophyta</taxon>
        <taxon>Tracheophyta</taxon>
        <taxon>Spermatophyta</taxon>
        <taxon>Magnoliopsida</taxon>
        <taxon>eudicotyledons</taxon>
        <taxon>Gunneridae</taxon>
        <taxon>Pentapetalae</taxon>
        <taxon>rosids</taxon>
        <taxon>fabids</taxon>
        <taxon>Fagales</taxon>
        <taxon>Betulaceae</taxon>
        <taxon>Carpinus</taxon>
    </lineage>
</organism>
<dbReference type="CDD" id="cd04678">
    <property type="entry name" value="NUDIX_MTH2_Nudt15"/>
    <property type="match status" value="1"/>
</dbReference>
<evidence type="ECO:0000259" key="1">
    <source>
        <dbReference type="PROSITE" id="PS51462"/>
    </source>
</evidence>
<protein>
    <recommendedName>
        <fullName evidence="1">Nudix hydrolase domain-containing protein</fullName>
    </recommendedName>
</protein>
<dbReference type="SUPFAM" id="SSF55811">
    <property type="entry name" value="Nudix"/>
    <property type="match status" value="1"/>
</dbReference>
<feature type="domain" description="Nudix hydrolase" evidence="1">
    <location>
        <begin position="12"/>
        <end position="155"/>
    </location>
</feature>
<name>A0A5N6QZS6_9ROSI</name>
<dbReference type="EMBL" id="CM017323">
    <property type="protein sequence ID" value="KAE8023029.1"/>
    <property type="molecule type" value="Genomic_DNA"/>
</dbReference>
<sequence>MEKGAAAVEAPVPRVGVVVFLLKGKAVLLGKRRSSIGDSTFALPGGHLEIEIVSHSELRSGESFEECGARELMEETGLGIEKVEFLTVTNNLFLEEPKPSHYVTIFLRAALADPEQVPQILEPDKCDGWDWYEWDNLPQPLFWPLQKMVQEGFNPFPICSNS</sequence>
<dbReference type="PANTHER" id="PTHR16099:SF5">
    <property type="entry name" value="NUCLEOTIDE TRIPHOSPHATE DIPHOSPHATASE NUDT15"/>
    <property type="match status" value="1"/>
</dbReference>
<gene>
    <name evidence="2" type="ORF">FH972_008781</name>
</gene>
<dbReference type="InterPro" id="IPR015797">
    <property type="entry name" value="NUDIX_hydrolase-like_dom_sf"/>
</dbReference>
<reference evidence="2 3" key="1">
    <citation type="submission" date="2019-06" db="EMBL/GenBank/DDBJ databases">
        <title>A chromosomal-level reference genome of Carpinus fangiana (Coryloideae, Betulaceae).</title>
        <authorList>
            <person name="Yang X."/>
            <person name="Wang Z."/>
            <person name="Zhang L."/>
            <person name="Hao G."/>
            <person name="Liu J."/>
            <person name="Yang Y."/>
        </authorList>
    </citation>
    <scope>NUCLEOTIDE SEQUENCE [LARGE SCALE GENOMIC DNA]</scope>
    <source>
        <strain evidence="2">Cfa_2016G</strain>
        <tissue evidence="2">Leaf</tissue>
    </source>
</reference>